<keyword evidence="1" id="KW-0444">Lipid biosynthesis</keyword>
<dbReference type="PANTHER" id="PTHR38764">
    <property type="entry name" value="ACYL CARRIER PROTEIN PHOSPHODIESTERASE"/>
    <property type="match status" value="1"/>
</dbReference>
<accession>A0A173MQW8</accession>
<evidence type="ECO:0000256" key="3">
    <source>
        <dbReference type="ARBA" id="ARBA00023098"/>
    </source>
</evidence>
<proteinExistence type="predicted"/>
<evidence type="ECO:0000256" key="2">
    <source>
        <dbReference type="ARBA" id="ARBA00022801"/>
    </source>
</evidence>
<dbReference type="STRING" id="477680.SAMN05421788_1011273"/>
<name>A0A173MQW8_9BACT</name>
<dbReference type="AlphaFoldDB" id="A0A173MQW8"/>
<reference evidence="5" key="1">
    <citation type="submission" date="2017-01" db="EMBL/GenBank/DDBJ databases">
        <authorList>
            <person name="Varghese N."/>
            <person name="Submissions S."/>
        </authorList>
    </citation>
    <scope>NUCLEOTIDE SEQUENCE [LARGE SCALE GENOMIC DNA]</scope>
    <source>
        <strain evidence="5">DSM 21054</strain>
    </source>
</reference>
<organism evidence="4 5">
    <name type="scientific">Filimonas lacunae</name>
    <dbReference type="NCBI Taxonomy" id="477680"/>
    <lineage>
        <taxon>Bacteria</taxon>
        <taxon>Pseudomonadati</taxon>
        <taxon>Bacteroidota</taxon>
        <taxon>Chitinophagia</taxon>
        <taxon>Chitinophagales</taxon>
        <taxon>Chitinophagaceae</taxon>
        <taxon>Filimonas</taxon>
    </lineage>
</organism>
<keyword evidence="5" id="KW-1185">Reference proteome</keyword>
<keyword evidence="2" id="KW-0378">Hydrolase</keyword>
<dbReference type="EMBL" id="FTOR01000001">
    <property type="protein sequence ID" value="SIS79756.1"/>
    <property type="molecule type" value="Genomic_DNA"/>
</dbReference>
<dbReference type="OrthoDB" id="8442777at2"/>
<evidence type="ECO:0000313" key="4">
    <source>
        <dbReference type="EMBL" id="SIS79756.1"/>
    </source>
</evidence>
<gene>
    <name evidence="4" type="ORF">SAMN05421788_1011273</name>
</gene>
<dbReference type="GO" id="GO:0006633">
    <property type="term" value="P:fatty acid biosynthetic process"/>
    <property type="evidence" value="ECO:0007669"/>
    <property type="project" value="InterPro"/>
</dbReference>
<dbReference type="Pfam" id="PF04336">
    <property type="entry name" value="ACP_PD"/>
    <property type="match status" value="1"/>
</dbReference>
<dbReference type="InterPro" id="IPR007431">
    <property type="entry name" value="ACP_PD"/>
</dbReference>
<keyword evidence="3" id="KW-0443">Lipid metabolism</keyword>
<dbReference type="Proteomes" id="UP000186917">
    <property type="component" value="Unassembled WGS sequence"/>
</dbReference>
<protein>
    <submittedName>
        <fullName evidence="4">Acyl carrier protein phosphodiesterase</fullName>
    </submittedName>
</protein>
<evidence type="ECO:0000313" key="5">
    <source>
        <dbReference type="Proteomes" id="UP000186917"/>
    </source>
</evidence>
<dbReference type="GO" id="GO:0008770">
    <property type="term" value="F:[acyl-carrier-protein] phosphodiesterase activity"/>
    <property type="evidence" value="ECO:0007669"/>
    <property type="project" value="InterPro"/>
</dbReference>
<sequence>MNYLAHAHLSFNEPDILLGNMISDFVKGKQKFTYSEEIQKGIVLHRAIDQFTDEHAVTAEAKKVFKPAIGLYAGAFIDVVYDHFLALDTTERTEGEWKQFSSDTYAVLQQYTYVPERFARMLTYMSSQDWLFNYRYRWGIQNTFKGLSYRATYLNDESATAAYTAFEHNYEHLQACYQQFFPLLKAFAWEQYLYLCKK</sequence>
<dbReference type="KEGG" id="fln:FLA_5893"/>
<dbReference type="RefSeq" id="WP_076376717.1">
    <property type="nucleotide sequence ID" value="NZ_AP017422.1"/>
</dbReference>
<evidence type="ECO:0000256" key="1">
    <source>
        <dbReference type="ARBA" id="ARBA00022516"/>
    </source>
</evidence>
<dbReference type="PANTHER" id="PTHR38764:SF1">
    <property type="entry name" value="ACYL CARRIER PROTEIN PHOSPHODIESTERASE"/>
    <property type="match status" value="1"/>
</dbReference>